<dbReference type="AlphaFoldDB" id="A0AAD6T9F7"/>
<proteinExistence type="predicted"/>
<dbReference type="EMBL" id="JARJCM010000019">
    <property type="protein sequence ID" value="KAJ7040900.1"/>
    <property type="molecule type" value="Genomic_DNA"/>
</dbReference>
<organism evidence="1 2">
    <name type="scientific">Mycena alexandri</name>
    <dbReference type="NCBI Taxonomy" id="1745969"/>
    <lineage>
        <taxon>Eukaryota</taxon>
        <taxon>Fungi</taxon>
        <taxon>Dikarya</taxon>
        <taxon>Basidiomycota</taxon>
        <taxon>Agaricomycotina</taxon>
        <taxon>Agaricomycetes</taxon>
        <taxon>Agaricomycetidae</taxon>
        <taxon>Agaricales</taxon>
        <taxon>Marasmiineae</taxon>
        <taxon>Mycenaceae</taxon>
        <taxon>Mycena</taxon>
    </lineage>
</organism>
<reference evidence="1" key="1">
    <citation type="submission" date="2023-03" db="EMBL/GenBank/DDBJ databases">
        <title>Massive genome expansion in bonnet fungi (Mycena s.s.) driven by repeated elements and novel gene families across ecological guilds.</title>
        <authorList>
            <consortium name="Lawrence Berkeley National Laboratory"/>
            <person name="Harder C.B."/>
            <person name="Miyauchi S."/>
            <person name="Viragh M."/>
            <person name="Kuo A."/>
            <person name="Thoen E."/>
            <person name="Andreopoulos B."/>
            <person name="Lu D."/>
            <person name="Skrede I."/>
            <person name="Drula E."/>
            <person name="Henrissat B."/>
            <person name="Morin E."/>
            <person name="Kohler A."/>
            <person name="Barry K."/>
            <person name="LaButti K."/>
            <person name="Morin E."/>
            <person name="Salamov A."/>
            <person name="Lipzen A."/>
            <person name="Mereny Z."/>
            <person name="Hegedus B."/>
            <person name="Baldrian P."/>
            <person name="Stursova M."/>
            <person name="Weitz H."/>
            <person name="Taylor A."/>
            <person name="Grigoriev I.V."/>
            <person name="Nagy L.G."/>
            <person name="Martin F."/>
            <person name="Kauserud H."/>
        </authorList>
    </citation>
    <scope>NUCLEOTIDE SEQUENCE</scope>
    <source>
        <strain evidence="1">CBHHK200</strain>
    </source>
</reference>
<dbReference type="Proteomes" id="UP001218188">
    <property type="component" value="Unassembled WGS sequence"/>
</dbReference>
<comment type="caution">
    <text evidence="1">The sequence shown here is derived from an EMBL/GenBank/DDBJ whole genome shotgun (WGS) entry which is preliminary data.</text>
</comment>
<evidence type="ECO:0000313" key="2">
    <source>
        <dbReference type="Proteomes" id="UP001218188"/>
    </source>
</evidence>
<accession>A0AAD6T9F7</accession>
<evidence type="ECO:0000313" key="1">
    <source>
        <dbReference type="EMBL" id="KAJ7040900.1"/>
    </source>
</evidence>
<name>A0AAD6T9F7_9AGAR</name>
<keyword evidence="2" id="KW-1185">Reference proteome</keyword>
<gene>
    <name evidence="1" type="ORF">C8F04DRAFT_1177505</name>
</gene>
<protein>
    <submittedName>
        <fullName evidence="1">Uncharacterized protein</fullName>
    </submittedName>
</protein>
<sequence>MYSRLEKNAEIIFKSAKSGAHQDWVSATTFDELITKIDSWRDVVFKWMDELTVEFTSFIVSTNEQRLVHLCGAAARHWTPTRKYSFEFYYLLIPRPRTQVVG</sequence>